<dbReference type="InterPro" id="IPR039356">
    <property type="entry name" value="YfbR/HDDC2"/>
</dbReference>
<dbReference type="PANTHER" id="PTHR11845:SF13">
    <property type="entry name" value="5'-DEOXYNUCLEOTIDASE HDDC2"/>
    <property type="match status" value="1"/>
</dbReference>
<keyword evidence="7" id="KW-0378">Hydrolase</keyword>
<organism evidence="9">
    <name type="scientific">uncultured marine group II/III euryarchaeote KM3_80_G12</name>
    <dbReference type="NCBI Taxonomy" id="1456515"/>
    <lineage>
        <taxon>Archaea</taxon>
        <taxon>Methanobacteriati</taxon>
        <taxon>Methanobacteriota</taxon>
        <taxon>environmental samples</taxon>
    </lineage>
</organism>
<dbReference type="AlphaFoldDB" id="A0A075HW70"/>
<accession>A0A075HW70</accession>
<protein>
    <recommendedName>
        <fullName evidence="5">5'-deoxynucleotidase</fullName>
        <ecNumber evidence="5">3.1.3.89</ecNumber>
    </recommendedName>
</protein>
<dbReference type="EMBL" id="KF901099">
    <property type="protein sequence ID" value="AIF18033.1"/>
    <property type="molecule type" value="Genomic_DNA"/>
</dbReference>
<evidence type="ECO:0000256" key="7">
    <source>
        <dbReference type="ARBA" id="ARBA00022801"/>
    </source>
</evidence>
<dbReference type="GO" id="GO:0005737">
    <property type="term" value="C:cytoplasm"/>
    <property type="evidence" value="ECO:0007669"/>
    <property type="project" value="TreeGrafter"/>
</dbReference>
<evidence type="ECO:0000256" key="6">
    <source>
        <dbReference type="ARBA" id="ARBA00022723"/>
    </source>
</evidence>
<dbReference type="Gene3D" id="1.10.3210.10">
    <property type="entry name" value="Hypothetical protein af1432"/>
    <property type="match status" value="1"/>
</dbReference>
<evidence type="ECO:0000256" key="2">
    <source>
        <dbReference type="ARBA" id="ARBA00001936"/>
    </source>
</evidence>
<proteinExistence type="predicted"/>
<evidence type="ECO:0000313" key="9">
    <source>
        <dbReference type="EMBL" id="AIF18033.1"/>
    </source>
</evidence>
<dbReference type="GO" id="GO:0046872">
    <property type="term" value="F:metal ion binding"/>
    <property type="evidence" value="ECO:0007669"/>
    <property type="project" value="UniProtKB-KW"/>
</dbReference>
<dbReference type="Pfam" id="PF13023">
    <property type="entry name" value="HD_3"/>
    <property type="match status" value="1"/>
</dbReference>
<dbReference type="SMART" id="SM00471">
    <property type="entry name" value="HDc"/>
    <property type="match status" value="1"/>
</dbReference>
<name>A0A075HW70_9EURY</name>
<evidence type="ECO:0000259" key="8">
    <source>
        <dbReference type="SMART" id="SM00471"/>
    </source>
</evidence>
<comment type="cofactor">
    <cofactor evidence="3">
        <name>Co(2+)</name>
        <dbReference type="ChEBI" id="CHEBI:48828"/>
    </cofactor>
</comment>
<evidence type="ECO:0000256" key="1">
    <source>
        <dbReference type="ARBA" id="ARBA00001638"/>
    </source>
</evidence>
<sequence length="186" mass="20834">MTTEGFNLRWHYKLPMDLHSLLDEALKLKRLKRSGWVQRGLLDPESVAAHSWGVAWLAVILCPPQLDRLKVLEMAIIHDLAEVRVGDITPRDGVSSERKQKLEREAIDELLSGLADAPAVLSLWEEFELGESAEARFTRVLDKLDMGLQALHYQVAEEGDVQGILDSALKSVSGSGFEYLLEGEEE</sequence>
<dbReference type="InterPro" id="IPR006674">
    <property type="entry name" value="HD_domain"/>
</dbReference>
<comment type="catalytic activity">
    <reaction evidence="1">
        <text>a 2'-deoxyribonucleoside 5'-phosphate + H2O = a 2'-deoxyribonucleoside + phosphate</text>
        <dbReference type="Rhea" id="RHEA:36167"/>
        <dbReference type="ChEBI" id="CHEBI:15377"/>
        <dbReference type="ChEBI" id="CHEBI:18274"/>
        <dbReference type="ChEBI" id="CHEBI:43474"/>
        <dbReference type="ChEBI" id="CHEBI:65317"/>
        <dbReference type="EC" id="3.1.3.89"/>
    </reaction>
</comment>
<dbReference type="InterPro" id="IPR003607">
    <property type="entry name" value="HD/PDEase_dom"/>
</dbReference>
<comment type="cofactor">
    <cofactor evidence="2">
        <name>Mn(2+)</name>
        <dbReference type="ChEBI" id="CHEBI:29035"/>
    </cofactor>
</comment>
<comment type="subunit">
    <text evidence="4">Homodimer.</text>
</comment>
<evidence type="ECO:0000256" key="5">
    <source>
        <dbReference type="ARBA" id="ARBA00012964"/>
    </source>
</evidence>
<keyword evidence="6" id="KW-0479">Metal-binding</keyword>
<dbReference type="GO" id="GO:0002953">
    <property type="term" value="F:5'-deoxynucleotidase activity"/>
    <property type="evidence" value="ECO:0007669"/>
    <property type="project" value="UniProtKB-EC"/>
</dbReference>
<evidence type="ECO:0000256" key="4">
    <source>
        <dbReference type="ARBA" id="ARBA00011738"/>
    </source>
</evidence>
<dbReference type="PANTHER" id="PTHR11845">
    <property type="entry name" value="5'-DEOXYNUCLEOTIDASE HDDC2"/>
    <property type="match status" value="1"/>
</dbReference>
<feature type="domain" description="HD/PDEase" evidence="8">
    <location>
        <begin position="43"/>
        <end position="156"/>
    </location>
</feature>
<dbReference type="SUPFAM" id="SSF109604">
    <property type="entry name" value="HD-domain/PDEase-like"/>
    <property type="match status" value="1"/>
</dbReference>
<dbReference type="EC" id="3.1.3.89" evidence="5"/>
<evidence type="ECO:0000256" key="3">
    <source>
        <dbReference type="ARBA" id="ARBA00001941"/>
    </source>
</evidence>
<reference evidence="9" key="1">
    <citation type="journal article" date="2014" name="Genome Biol. Evol.">
        <title>Pangenome evidence for extensive interdomain horizontal transfer affecting lineage core and shell genes in uncultured planktonic thaumarchaeota and euryarchaeota.</title>
        <authorList>
            <person name="Deschamps P."/>
            <person name="Zivanovic Y."/>
            <person name="Moreira D."/>
            <person name="Rodriguez-Valera F."/>
            <person name="Lopez-Garcia P."/>
        </authorList>
    </citation>
    <scope>NUCLEOTIDE SEQUENCE</scope>
</reference>